<organism evidence="3 4">
    <name type="scientific">Kwoniella shandongensis</name>
    <dbReference type="NCBI Taxonomy" id="1734106"/>
    <lineage>
        <taxon>Eukaryota</taxon>
        <taxon>Fungi</taxon>
        <taxon>Dikarya</taxon>
        <taxon>Basidiomycota</taxon>
        <taxon>Agaricomycotina</taxon>
        <taxon>Tremellomycetes</taxon>
        <taxon>Tremellales</taxon>
        <taxon>Cryptococcaceae</taxon>
        <taxon>Kwoniella</taxon>
    </lineage>
</organism>
<dbReference type="GeneID" id="43588260"/>
<evidence type="ECO:0000313" key="3">
    <source>
        <dbReference type="EMBL" id="WWD19664.1"/>
    </source>
</evidence>
<feature type="compositionally biased region" description="Acidic residues" evidence="1">
    <location>
        <begin position="67"/>
        <end position="88"/>
    </location>
</feature>
<dbReference type="Proteomes" id="UP000322225">
    <property type="component" value="Chromosome 7"/>
</dbReference>
<evidence type="ECO:0000256" key="1">
    <source>
        <dbReference type="SAM" id="MobiDB-lite"/>
    </source>
</evidence>
<feature type="compositionally biased region" description="Low complexity" evidence="1">
    <location>
        <begin position="283"/>
        <end position="294"/>
    </location>
</feature>
<feature type="compositionally biased region" description="Polar residues" evidence="1">
    <location>
        <begin position="448"/>
        <end position="458"/>
    </location>
</feature>
<feature type="compositionally biased region" description="Basic and acidic residues" evidence="1">
    <location>
        <begin position="210"/>
        <end position="238"/>
    </location>
</feature>
<reference evidence="3" key="2">
    <citation type="submission" date="2024-01" db="EMBL/GenBank/DDBJ databases">
        <title>Comparative genomics of Cryptococcus and Kwoniella reveals pathogenesis evolution and contrasting modes of karyotype evolution via chromosome fusion or intercentromeric recombination.</title>
        <authorList>
            <person name="Coelho M.A."/>
            <person name="David-Palma M."/>
            <person name="Shea T."/>
            <person name="Bowers K."/>
            <person name="McGinley-Smith S."/>
            <person name="Mohammad A.W."/>
            <person name="Gnirke A."/>
            <person name="Yurkov A.M."/>
            <person name="Nowrousian M."/>
            <person name="Sun S."/>
            <person name="Cuomo C.A."/>
            <person name="Heitman J."/>
        </authorList>
    </citation>
    <scope>NUCLEOTIDE SEQUENCE</scope>
    <source>
        <strain evidence="3">CBS 12478</strain>
    </source>
</reference>
<feature type="compositionally biased region" description="Basic and acidic residues" evidence="1">
    <location>
        <begin position="744"/>
        <end position="754"/>
    </location>
</feature>
<name>A0AAJ8LM65_9TREE</name>
<feature type="transmembrane region" description="Helical" evidence="2">
    <location>
        <begin position="639"/>
        <end position="663"/>
    </location>
</feature>
<feature type="compositionally biased region" description="Polar residues" evidence="1">
    <location>
        <begin position="379"/>
        <end position="388"/>
    </location>
</feature>
<keyword evidence="2" id="KW-1133">Transmembrane helix</keyword>
<accession>A0AAJ8LM65</accession>
<protein>
    <submittedName>
        <fullName evidence="3">Uncharacterized protein</fullName>
    </submittedName>
</protein>
<feature type="transmembrane region" description="Helical" evidence="2">
    <location>
        <begin position="513"/>
        <end position="537"/>
    </location>
</feature>
<dbReference type="AlphaFoldDB" id="A0AAJ8LM65"/>
<feature type="region of interest" description="Disordered" evidence="1">
    <location>
        <begin position="41"/>
        <end position="461"/>
    </location>
</feature>
<feature type="compositionally biased region" description="Basic and acidic residues" evidence="1">
    <location>
        <begin position="304"/>
        <end position="317"/>
    </location>
</feature>
<reference evidence="3" key="1">
    <citation type="submission" date="2017-08" db="EMBL/GenBank/DDBJ databases">
        <authorList>
            <person name="Cuomo C."/>
            <person name="Billmyre B."/>
            <person name="Heitman J."/>
        </authorList>
    </citation>
    <scope>NUCLEOTIDE SEQUENCE</scope>
    <source>
        <strain evidence="3">CBS 12478</strain>
    </source>
</reference>
<dbReference type="KEGG" id="ksn:43588260"/>
<feature type="transmembrane region" description="Helical" evidence="2">
    <location>
        <begin position="675"/>
        <end position="693"/>
    </location>
</feature>
<gene>
    <name evidence="3" type="ORF">CI109_104126</name>
</gene>
<feature type="compositionally biased region" description="Acidic residues" evidence="1">
    <location>
        <begin position="343"/>
        <end position="356"/>
    </location>
</feature>
<feature type="compositionally biased region" description="Basic and acidic residues" evidence="1">
    <location>
        <begin position="260"/>
        <end position="274"/>
    </location>
</feature>
<sequence>MVCTSYTLQSLTSDVRRGCILCFRAIRVFCRSVRRRSYNNLGSSLKMSQPRAPVNSRQKPRQTSPETESESDTELETETETNSGEEETSSGSEHSSDSASRSVPTRRNEPPVSEQPRTQAPARGGGSDHTRGGEMDIDGALIRDASRQPLDEARNARRDVVRSGTQEQALAPASGRKEPRRTIGGQRASPSATRDRPAEESQGMTTSRGRAGENLEREERIILDDDGEATKSDRRRPTDGMSATRDGGRQPPSRNAVNDRTGRRTPGDRRRPGGEADSSAGPGSTSSQTISTQGRRQHSSTSVSDDKVRLSARRTRDPQPPANNGPRPTRQTPLRQSTRVESDDSSQSEEDSDSDSDLTSSGDETPKRSQPPKNRTDRSSPATTNSRTRGNEGGSLRNTPSSRGPNRPKPPDKSSRRLDSDNDRKHNRKPPTYESENSESDIPLTPHVPQTSSSGRKTTSWKERQLELHKSYLKRPPIWSHCCPNGCCNKGRMPRFGRWWMTFWRWIVRKSPYLLALAMGLAGLGIGAGAEVGVWTVQLDEKEWGGLGWCEVGSGGGTGECATAVLYTGPAIGAWPSFSLPILFLIFGIFAIIHLLLLLYVYIFIRHSPFQTCCTPPDLESQKSLSSKLRQRRLRSLVWFERIMTLSSVALALLSCVLVAWVSESEADGELGYKLAIFLLLSPLIWFILRSIYRSRWAYLSNTKGRQRDGKGWDHEDDDERQVSSYTSGKGGKSGGKKVVAPSRRRDGYDDGAD</sequence>
<feature type="compositionally biased region" description="Basic and acidic residues" evidence="1">
    <location>
        <begin position="409"/>
        <end position="424"/>
    </location>
</feature>
<feature type="compositionally biased region" description="Low complexity" evidence="1">
    <location>
        <begin position="89"/>
        <end position="100"/>
    </location>
</feature>
<feature type="transmembrane region" description="Helical" evidence="2">
    <location>
        <begin position="582"/>
        <end position="605"/>
    </location>
</feature>
<keyword evidence="4" id="KW-1185">Reference proteome</keyword>
<proteinExistence type="predicted"/>
<keyword evidence="2" id="KW-0812">Transmembrane</keyword>
<evidence type="ECO:0000256" key="2">
    <source>
        <dbReference type="SAM" id="Phobius"/>
    </source>
</evidence>
<feature type="region of interest" description="Disordered" evidence="1">
    <location>
        <begin position="704"/>
        <end position="754"/>
    </location>
</feature>
<dbReference type="EMBL" id="CP144057">
    <property type="protein sequence ID" value="WWD19664.1"/>
    <property type="molecule type" value="Genomic_DNA"/>
</dbReference>
<dbReference type="RefSeq" id="XP_031861729.2">
    <property type="nucleotide sequence ID" value="XM_032004127.2"/>
</dbReference>
<keyword evidence="2" id="KW-0472">Membrane</keyword>
<evidence type="ECO:0000313" key="4">
    <source>
        <dbReference type="Proteomes" id="UP000322225"/>
    </source>
</evidence>
<feature type="compositionally biased region" description="Polar residues" evidence="1">
    <location>
        <begin position="329"/>
        <end position="339"/>
    </location>
</feature>
<feature type="compositionally biased region" description="Basic and acidic residues" evidence="1">
    <location>
        <begin position="144"/>
        <end position="161"/>
    </location>
</feature>